<organism evidence="2 3">
    <name type="scientific">Planobispora siamensis</name>
    <dbReference type="NCBI Taxonomy" id="936338"/>
    <lineage>
        <taxon>Bacteria</taxon>
        <taxon>Bacillati</taxon>
        <taxon>Actinomycetota</taxon>
        <taxon>Actinomycetes</taxon>
        <taxon>Streptosporangiales</taxon>
        <taxon>Streptosporangiaceae</taxon>
        <taxon>Planobispora</taxon>
    </lineage>
</organism>
<accession>A0A8J3SK53</accession>
<proteinExistence type="predicted"/>
<evidence type="ECO:0000313" key="2">
    <source>
        <dbReference type="EMBL" id="GIH95888.1"/>
    </source>
</evidence>
<sequence>MSGLLWHVAVLVAAGITAFVLLRRIPSGAPRPTVPEMETPWPADHAFIEVRWWERRLAAARDDPERYHALVRSRLADLAAERLRLRYGAHDPARAREILGPDLHDLLTVPWRTVPTRTELTRLVARIEEM</sequence>
<dbReference type="EMBL" id="BOOJ01000057">
    <property type="protein sequence ID" value="GIH95888.1"/>
    <property type="molecule type" value="Genomic_DNA"/>
</dbReference>
<name>A0A8J3SK53_9ACTN</name>
<feature type="transmembrane region" description="Helical" evidence="1">
    <location>
        <begin position="6"/>
        <end position="22"/>
    </location>
</feature>
<dbReference type="Proteomes" id="UP000619788">
    <property type="component" value="Unassembled WGS sequence"/>
</dbReference>
<keyword evidence="1" id="KW-0472">Membrane</keyword>
<protein>
    <submittedName>
        <fullName evidence="2">Uncharacterized protein</fullName>
    </submittedName>
</protein>
<dbReference type="RefSeq" id="WP_204067956.1">
    <property type="nucleotide sequence ID" value="NZ_BOOJ01000057.1"/>
</dbReference>
<evidence type="ECO:0000313" key="3">
    <source>
        <dbReference type="Proteomes" id="UP000619788"/>
    </source>
</evidence>
<gene>
    <name evidence="2" type="ORF">Psi01_65180</name>
</gene>
<dbReference type="AlphaFoldDB" id="A0A8J3SK53"/>
<keyword evidence="3" id="KW-1185">Reference proteome</keyword>
<comment type="caution">
    <text evidence="2">The sequence shown here is derived from an EMBL/GenBank/DDBJ whole genome shotgun (WGS) entry which is preliminary data.</text>
</comment>
<keyword evidence="1" id="KW-1133">Transmembrane helix</keyword>
<reference evidence="2 3" key="1">
    <citation type="submission" date="2021-01" db="EMBL/GenBank/DDBJ databases">
        <title>Whole genome shotgun sequence of Planobispora siamensis NBRC 107568.</title>
        <authorList>
            <person name="Komaki H."/>
            <person name="Tamura T."/>
        </authorList>
    </citation>
    <scope>NUCLEOTIDE SEQUENCE [LARGE SCALE GENOMIC DNA]</scope>
    <source>
        <strain evidence="2 3">NBRC 107568</strain>
    </source>
</reference>
<evidence type="ECO:0000256" key="1">
    <source>
        <dbReference type="SAM" id="Phobius"/>
    </source>
</evidence>
<keyword evidence="1" id="KW-0812">Transmembrane</keyword>